<comment type="caution">
    <text evidence="1">The sequence shown here is derived from an EMBL/GenBank/DDBJ whole genome shotgun (WGS) entry which is preliminary data.</text>
</comment>
<keyword evidence="2" id="KW-1185">Reference proteome</keyword>
<dbReference type="EMBL" id="QEHR01000002">
    <property type="protein sequence ID" value="PVW16423.1"/>
    <property type="molecule type" value="Genomic_DNA"/>
</dbReference>
<organism evidence="1 2">
    <name type="scientific">Marixanthomonas spongiae</name>
    <dbReference type="NCBI Taxonomy" id="2174845"/>
    <lineage>
        <taxon>Bacteria</taxon>
        <taxon>Pseudomonadati</taxon>
        <taxon>Bacteroidota</taxon>
        <taxon>Flavobacteriia</taxon>
        <taxon>Flavobacteriales</taxon>
        <taxon>Flavobacteriaceae</taxon>
        <taxon>Marixanthomonas</taxon>
    </lineage>
</organism>
<name>A0A2U0I5N9_9FLAO</name>
<dbReference type="AlphaFoldDB" id="A0A2U0I5N9"/>
<reference evidence="1 2" key="1">
    <citation type="submission" date="2018-04" db="EMBL/GenBank/DDBJ databases">
        <title>Marixanthomonas spongiae HN-E44 sp. nov., isolated from a marine sponge.</title>
        <authorList>
            <person name="Luo L."/>
            <person name="Zhuang L."/>
        </authorList>
    </citation>
    <scope>NUCLEOTIDE SEQUENCE [LARGE SCALE GENOMIC DNA]</scope>
    <source>
        <strain evidence="1 2">HN-E44</strain>
    </source>
</reference>
<dbReference type="RefSeq" id="WP_116693442.1">
    <property type="nucleotide sequence ID" value="NZ_QEHR01000002.1"/>
</dbReference>
<sequence>MQKVLLVLSMALISYGSYSQDSWKSYYEDSKVKIEYQLADCNDAANGFNFKYYLLRVANKTQESLVVQYVLEPSKHVSTTAEHSNRFILAPSEVRKGNCTAKNKSLTYFAKDNKDVAKTPKPIIISKIHAYAL</sequence>
<gene>
    <name evidence="1" type="ORF">DDV96_03965</name>
</gene>
<dbReference type="OrthoDB" id="9932726at2"/>
<evidence type="ECO:0000313" key="2">
    <source>
        <dbReference type="Proteomes" id="UP000245962"/>
    </source>
</evidence>
<proteinExistence type="predicted"/>
<dbReference type="Proteomes" id="UP000245962">
    <property type="component" value="Unassembled WGS sequence"/>
</dbReference>
<accession>A0A2U0I5N9</accession>
<evidence type="ECO:0000313" key="1">
    <source>
        <dbReference type="EMBL" id="PVW16423.1"/>
    </source>
</evidence>
<protein>
    <submittedName>
        <fullName evidence="1">Uncharacterized protein</fullName>
    </submittedName>
</protein>